<evidence type="ECO:0000256" key="2">
    <source>
        <dbReference type="ARBA" id="ARBA00022833"/>
    </source>
</evidence>
<name>A0A1V6RNB6_9EURO</name>
<feature type="domain" description="Zn(2)-C6 fungal-type" evidence="7">
    <location>
        <begin position="8"/>
        <end position="39"/>
    </location>
</feature>
<dbReference type="InterPro" id="IPR036864">
    <property type="entry name" value="Zn2-C6_fun-type_DNA-bd_sf"/>
</dbReference>
<dbReference type="Gene3D" id="4.10.240.10">
    <property type="entry name" value="Zn(2)-C6 fungal-type DNA-binding domain"/>
    <property type="match status" value="1"/>
</dbReference>
<dbReference type="OrthoDB" id="39175at2759"/>
<evidence type="ECO:0000256" key="4">
    <source>
        <dbReference type="ARBA" id="ARBA00023125"/>
    </source>
</evidence>
<evidence type="ECO:0000256" key="3">
    <source>
        <dbReference type="ARBA" id="ARBA00023015"/>
    </source>
</evidence>
<dbReference type="Pfam" id="PF04082">
    <property type="entry name" value="Fungal_trans"/>
    <property type="match status" value="1"/>
</dbReference>
<dbReference type="PROSITE" id="PS00463">
    <property type="entry name" value="ZN2_CY6_FUNGAL_1"/>
    <property type="match status" value="1"/>
</dbReference>
<reference evidence="9" key="1">
    <citation type="journal article" date="2017" name="Nat. Microbiol.">
        <title>Global analysis of biosynthetic gene clusters reveals vast potential of secondary metabolite production in Penicillium species.</title>
        <authorList>
            <person name="Nielsen J.C."/>
            <person name="Grijseels S."/>
            <person name="Prigent S."/>
            <person name="Ji B."/>
            <person name="Dainat J."/>
            <person name="Nielsen K.F."/>
            <person name="Frisvad J.C."/>
            <person name="Workman M."/>
            <person name="Nielsen J."/>
        </authorList>
    </citation>
    <scope>NUCLEOTIDE SEQUENCE [LARGE SCALE GENOMIC DNA]</scope>
    <source>
        <strain evidence="9">IBT 29486</strain>
    </source>
</reference>
<dbReference type="CDD" id="cd12148">
    <property type="entry name" value="fungal_TF_MHR"/>
    <property type="match status" value="1"/>
</dbReference>
<keyword evidence="1" id="KW-0479">Metal-binding</keyword>
<keyword evidence="9" id="KW-1185">Reference proteome</keyword>
<evidence type="ECO:0000313" key="8">
    <source>
        <dbReference type="EMBL" id="OQE02929.1"/>
    </source>
</evidence>
<keyword evidence="5" id="KW-0804">Transcription</keyword>
<dbReference type="InterPro" id="IPR052073">
    <property type="entry name" value="Amide_Lactam_Regulators"/>
</dbReference>
<gene>
    <name evidence="8" type="ORF">PENVUL_c037G01454</name>
</gene>
<keyword evidence="2" id="KW-0862">Zinc</keyword>
<dbReference type="GO" id="GO:0008270">
    <property type="term" value="F:zinc ion binding"/>
    <property type="evidence" value="ECO:0007669"/>
    <property type="project" value="InterPro"/>
</dbReference>
<evidence type="ECO:0000256" key="6">
    <source>
        <dbReference type="ARBA" id="ARBA00023242"/>
    </source>
</evidence>
<dbReference type="InterPro" id="IPR001138">
    <property type="entry name" value="Zn2Cys6_DnaBD"/>
</dbReference>
<organism evidence="8 9">
    <name type="scientific">Penicillium vulpinum</name>
    <dbReference type="NCBI Taxonomy" id="29845"/>
    <lineage>
        <taxon>Eukaryota</taxon>
        <taxon>Fungi</taxon>
        <taxon>Dikarya</taxon>
        <taxon>Ascomycota</taxon>
        <taxon>Pezizomycotina</taxon>
        <taxon>Eurotiomycetes</taxon>
        <taxon>Eurotiomycetidae</taxon>
        <taxon>Eurotiales</taxon>
        <taxon>Aspergillaceae</taxon>
        <taxon>Penicillium</taxon>
    </lineage>
</organism>
<dbReference type="Proteomes" id="UP000191518">
    <property type="component" value="Unassembled WGS sequence"/>
</dbReference>
<proteinExistence type="predicted"/>
<sequence>MQRRARAVCTRCHGRKVRCDLEGRPSGNCSRCEHEGHTCQPHVGPRKQRKALRSSLHSSDTSLLSLSRTAPAVTHECTVQEATPSPFQPLGHRDISCLGPNNVNGWQQPNSIDGSQLILDTSQACRLPPPVIAHAFADFYFRELFYFVPVLDYGQSEIPSSTLLQQCLCFAGSTMRQKTGPAEWTTFAIYGRIKTLLFLHHDPAPLNMLSALCILSTWLPYSPDAIVLDNPWQWAGMGIRLAIQLHLHEDETYSRLEHPGRARRIWWYLVINDTMQTACCGRPGMFPLETSVPLPVPSDFKDPDLGSRVFCHLVDLCTSLRKVLDLARVDNTSSEEAYLILETLGLRRQSWPFEIQLFDTESRRPYSRAVTELHIFYLVTVILICFLGRRDNPSLFKFASMTASCCVSRLYEEIIYHEDVQYLLPIHSWVNLVAGIPRAFSDSGALNPDRDEELRISTQVLETMSEKHTSAAYVLDKINGLNKMHADAFPAQSDNTWGAFSVPEQMKVVQLFPFPSSFCPMLSLLGTVETSETQPPDVLVTSSMDSNDWPIDWSFFLFDGPMSF</sequence>
<dbReference type="GO" id="GO:0000981">
    <property type="term" value="F:DNA-binding transcription factor activity, RNA polymerase II-specific"/>
    <property type="evidence" value="ECO:0007669"/>
    <property type="project" value="InterPro"/>
</dbReference>
<dbReference type="PROSITE" id="PS50048">
    <property type="entry name" value="ZN2_CY6_FUNGAL_2"/>
    <property type="match status" value="1"/>
</dbReference>
<dbReference type="SUPFAM" id="SSF57701">
    <property type="entry name" value="Zn2/Cys6 DNA-binding domain"/>
    <property type="match status" value="1"/>
</dbReference>
<dbReference type="AlphaFoldDB" id="A0A1V6RNB6"/>
<evidence type="ECO:0000256" key="5">
    <source>
        <dbReference type="ARBA" id="ARBA00023163"/>
    </source>
</evidence>
<dbReference type="CDD" id="cd00067">
    <property type="entry name" value="GAL4"/>
    <property type="match status" value="1"/>
</dbReference>
<dbReference type="PANTHER" id="PTHR47171">
    <property type="entry name" value="FARA-RELATED"/>
    <property type="match status" value="1"/>
</dbReference>
<dbReference type="EMBL" id="MDYP01000037">
    <property type="protein sequence ID" value="OQE02929.1"/>
    <property type="molecule type" value="Genomic_DNA"/>
</dbReference>
<dbReference type="Pfam" id="PF00172">
    <property type="entry name" value="Zn_clus"/>
    <property type="match status" value="1"/>
</dbReference>
<dbReference type="GO" id="GO:0006351">
    <property type="term" value="P:DNA-templated transcription"/>
    <property type="evidence" value="ECO:0007669"/>
    <property type="project" value="InterPro"/>
</dbReference>
<dbReference type="PANTHER" id="PTHR47171:SF5">
    <property type="entry name" value="ZN(II)2CYS6 TRANSCRIPTION FACTOR (EUROFUNG)"/>
    <property type="match status" value="1"/>
</dbReference>
<dbReference type="InterPro" id="IPR007219">
    <property type="entry name" value="XnlR_reg_dom"/>
</dbReference>
<dbReference type="SMART" id="SM00906">
    <property type="entry name" value="Fungal_trans"/>
    <property type="match status" value="1"/>
</dbReference>
<protein>
    <recommendedName>
        <fullName evidence="7">Zn(2)-C6 fungal-type domain-containing protein</fullName>
    </recommendedName>
</protein>
<keyword evidence="6" id="KW-0539">Nucleus</keyword>
<evidence type="ECO:0000313" key="9">
    <source>
        <dbReference type="Proteomes" id="UP000191518"/>
    </source>
</evidence>
<keyword evidence="3" id="KW-0805">Transcription regulation</keyword>
<accession>A0A1V6RNB6</accession>
<evidence type="ECO:0000256" key="1">
    <source>
        <dbReference type="ARBA" id="ARBA00022723"/>
    </source>
</evidence>
<comment type="caution">
    <text evidence="8">The sequence shown here is derived from an EMBL/GenBank/DDBJ whole genome shotgun (WGS) entry which is preliminary data.</text>
</comment>
<keyword evidence="4" id="KW-0238">DNA-binding</keyword>
<dbReference type="GO" id="GO:0003677">
    <property type="term" value="F:DNA binding"/>
    <property type="evidence" value="ECO:0007669"/>
    <property type="project" value="UniProtKB-KW"/>
</dbReference>
<evidence type="ECO:0000259" key="7">
    <source>
        <dbReference type="PROSITE" id="PS50048"/>
    </source>
</evidence>